<evidence type="ECO:0000259" key="6">
    <source>
        <dbReference type="PROSITE" id="PS52040"/>
    </source>
</evidence>
<reference evidence="7" key="1">
    <citation type="journal article" date="2021" name="Proc. Natl. Acad. Sci. U.S.A.">
        <title>A Catalog of Tens of Thousands of Viruses from Human Metagenomes Reveals Hidden Associations with Chronic Diseases.</title>
        <authorList>
            <person name="Tisza M.J."/>
            <person name="Buck C.B."/>
        </authorList>
    </citation>
    <scope>NUCLEOTIDE SEQUENCE</scope>
    <source>
        <strain evidence="7">CtnPP24</strain>
    </source>
</reference>
<dbReference type="EMBL" id="BK015962">
    <property type="protein sequence ID" value="DAF87312.1"/>
    <property type="molecule type" value="Genomic_DNA"/>
</dbReference>
<dbReference type="InterPro" id="IPR002205">
    <property type="entry name" value="Topo_IIA_dom_A"/>
</dbReference>
<dbReference type="Gene3D" id="2.120.10.90">
    <property type="entry name" value="DNA gyrase/topoisomerase IV, subunit A, C-terminal"/>
    <property type="match status" value="1"/>
</dbReference>
<dbReference type="PROSITE" id="PS52040">
    <property type="entry name" value="TOPO_IIA"/>
    <property type="match status" value="1"/>
</dbReference>
<accession>A0A8S5TYM5</accession>
<dbReference type="PANTHER" id="PTHR43493">
    <property type="entry name" value="DNA GYRASE/TOPOISOMERASE SUBUNIT A"/>
    <property type="match status" value="1"/>
</dbReference>
<dbReference type="InterPro" id="IPR035516">
    <property type="entry name" value="Gyrase/topoIV_suA_C"/>
</dbReference>
<feature type="domain" description="Topo IIA-type catalytic" evidence="6">
    <location>
        <begin position="27"/>
        <end position="485"/>
    </location>
</feature>
<protein>
    <recommendedName>
        <fullName evidence="1">DNA topoisomerase (ATP-hydrolyzing)</fullName>
        <ecNumber evidence="1">5.6.2.2</ecNumber>
    </recommendedName>
</protein>
<dbReference type="PANTHER" id="PTHR43493:SF9">
    <property type="entry name" value="DNA TOPOISOMERASE 4 SUBUNIT A"/>
    <property type="match status" value="1"/>
</dbReference>
<proteinExistence type="predicted"/>
<keyword evidence="2 5" id="KW-0799">Topoisomerase</keyword>
<dbReference type="GO" id="GO:0003918">
    <property type="term" value="F:DNA topoisomerase type II (double strand cut, ATP-hydrolyzing) activity"/>
    <property type="evidence" value="ECO:0007669"/>
    <property type="project" value="UniProtKB-EC"/>
</dbReference>
<dbReference type="InterPro" id="IPR013760">
    <property type="entry name" value="Topo_IIA-like_dom_sf"/>
</dbReference>
<dbReference type="GO" id="GO:0009330">
    <property type="term" value="C:DNA topoisomerase type II (double strand cut, ATP-hydrolyzing) complex"/>
    <property type="evidence" value="ECO:0007669"/>
    <property type="project" value="TreeGrafter"/>
</dbReference>
<organism evidence="7">
    <name type="scientific">Siphoviridae sp. ctnPP24</name>
    <dbReference type="NCBI Taxonomy" id="2825662"/>
    <lineage>
        <taxon>Viruses</taxon>
        <taxon>Duplodnaviria</taxon>
        <taxon>Heunggongvirae</taxon>
        <taxon>Uroviricota</taxon>
        <taxon>Caudoviricetes</taxon>
    </lineage>
</organism>
<dbReference type="SMART" id="SM00434">
    <property type="entry name" value="TOP4c"/>
    <property type="match status" value="1"/>
</dbReference>
<evidence type="ECO:0000256" key="3">
    <source>
        <dbReference type="ARBA" id="ARBA00023125"/>
    </source>
</evidence>
<dbReference type="GO" id="GO:0005524">
    <property type="term" value="F:ATP binding"/>
    <property type="evidence" value="ECO:0007669"/>
    <property type="project" value="InterPro"/>
</dbReference>
<evidence type="ECO:0000313" key="7">
    <source>
        <dbReference type="EMBL" id="DAF87312.1"/>
    </source>
</evidence>
<evidence type="ECO:0000256" key="5">
    <source>
        <dbReference type="PROSITE-ProRule" id="PRU01384"/>
    </source>
</evidence>
<sequence>MDKSNLIEVVQQNFIDSSYDVNCNRAFPNVKDGLKPGQRCILWEMYTKKYTADKPHVKSAKIAGSVAALYWPHGIQAIYETFARMSQPFTNNVPEVDFHGANGNVILGGDAIAADRYTEARLSKITEEFMLNGIEKNTVPMVLNFSEDEYMPVVLPSYFPRLLVNGAQGIGVSIANNWLPHNLRETINLIGKYVKTGKFEADEYYPDFPTGCTIVNKDELSLINETGKGRVIVEATYTIDGNEIIFTEMPYQVYIEPLIVKIKELIESEDLIGIKDVYNKSDKNGIALVVECQRGYAAEKVLQQLFQVTPLRSQYNVNQNGIISKTPILLNLQQTVDEYLFHCFECLKRETEYDKNLAAQRKEILEGLKFALTSIDKIIEIIRGSNDKASAANELKKEFEFTDRQTKSILSMPLMKLTKLDTQSIEKELAEKNEIIAKCDLILNDKKELDKVFLAKLKDMGKKYSTPRRTKVVQKEITKTKKAKTSAPKENRNFVIAFNPLGYLQKVTPSKYKSDGNLAFTVSEDRKVALFSNKGRFFRIALSDIKECGPKDKGTAIGAIVNLDNDEKIVTIHNDVFVDKPYMFFVTEDGKIKKCEGKQFAGGTRNVKGSVAFKTDSKIVSIQETNGCIVTLTSTKRQISFRADDVRASGIRSGGMCGIKLDDDDKIVSMTITEPQNFTGKIANKGGRGIVL</sequence>
<feature type="active site" description="O-(5'-phospho-DNA)-tyrosine intermediate" evidence="5">
    <location>
        <position position="117"/>
    </location>
</feature>
<dbReference type="GO" id="GO:0006265">
    <property type="term" value="P:DNA topological change"/>
    <property type="evidence" value="ECO:0007669"/>
    <property type="project" value="UniProtKB-UniRule"/>
</dbReference>
<dbReference type="SUPFAM" id="SSF56719">
    <property type="entry name" value="Type II DNA topoisomerase"/>
    <property type="match status" value="1"/>
</dbReference>
<dbReference type="SUPFAM" id="SSF101904">
    <property type="entry name" value="GyrA/ParC C-terminal domain-like"/>
    <property type="match status" value="1"/>
</dbReference>
<dbReference type="InterPro" id="IPR013758">
    <property type="entry name" value="Topo_IIA_A/C_ab"/>
</dbReference>
<name>A0A8S5TYM5_9CAUD</name>
<dbReference type="EC" id="5.6.2.2" evidence="1"/>
<keyword evidence="3 5" id="KW-0238">DNA-binding</keyword>
<dbReference type="Pfam" id="PF03989">
    <property type="entry name" value="DNA_gyraseA_C"/>
    <property type="match status" value="3"/>
</dbReference>
<dbReference type="Pfam" id="PF00521">
    <property type="entry name" value="DNA_topoisoIV"/>
    <property type="match status" value="1"/>
</dbReference>
<dbReference type="InterPro" id="IPR013757">
    <property type="entry name" value="Topo_IIA_A_a_sf"/>
</dbReference>
<evidence type="ECO:0000256" key="1">
    <source>
        <dbReference type="ARBA" id="ARBA00012895"/>
    </source>
</evidence>
<dbReference type="Gene3D" id="1.10.268.10">
    <property type="entry name" value="Topoisomerase, domain 3"/>
    <property type="match status" value="1"/>
</dbReference>
<keyword evidence="4 5" id="KW-0413">Isomerase</keyword>
<dbReference type="GO" id="GO:0003677">
    <property type="term" value="F:DNA binding"/>
    <property type="evidence" value="ECO:0007669"/>
    <property type="project" value="UniProtKB-UniRule"/>
</dbReference>
<comment type="catalytic activity">
    <reaction evidence="5">
        <text>ATP-dependent breakage, passage and rejoining of double-stranded DNA.</text>
        <dbReference type="EC" id="5.6.2.2"/>
    </reaction>
</comment>
<evidence type="ECO:0000256" key="4">
    <source>
        <dbReference type="ARBA" id="ARBA00023235"/>
    </source>
</evidence>
<evidence type="ECO:0000256" key="2">
    <source>
        <dbReference type="ARBA" id="ARBA00023029"/>
    </source>
</evidence>
<dbReference type="Gene3D" id="3.30.1360.40">
    <property type="match status" value="1"/>
</dbReference>
<dbReference type="InterPro" id="IPR006691">
    <property type="entry name" value="GyrA/parC_rep"/>
</dbReference>
<dbReference type="InterPro" id="IPR050220">
    <property type="entry name" value="Type_II_DNA_Topoisomerases"/>
</dbReference>
<dbReference type="Gene3D" id="3.90.199.10">
    <property type="entry name" value="Topoisomerase II, domain 5"/>
    <property type="match status" value="1"/>
</dbReference>